<accession>A0AA38VGU3</accession>
<feature type="compositionally biased region" description="Acidic residues" evidence="5">
    <location>
        <begin position="773"/>
        <end position="787"/>
    </location>
</feature>
<dbReference type="GO" id="GO:0000287">
    <property type="term" value="F:magnesium ion binding"/>
    <property type="evidence" value="ECO:0007669"/>
    <property type="project" value="TreeGrafter"/>
</dbReference>
<protein>
    <submittedName>
        <fullName evidence="7">Mg2+ transporter</fullName>
    </submittedName>
</protein>
<reference evidence="7" key="1">
    <citation type="submission" date="2022-07" db="EMBL/GenBank/DDBJ databases">
        <title>Fungi with potential for degradation of polypropylene.</title>
        <authorList>
            <person name="Gostincar C."/>
        </authorList>
    </citation>
    <scope>NUCLEOTIDE SEQUENCE</scope>
    <source>
        <strain evidence="7">EXF-13308</strain>
    </source>
</reference>
<proteinExistence type="predicted"/>
<dbReference type="GO" id="GO:0015095">
    <property type="term" value="F:magnesium ion transmembrane transporter activity"/>
    <property type="evidence" value="ECO:0007669"/>
    <property type="project" value="TreeGrafter"/>
</dbReference>
<comment type="caution">
    <text evidence="7">The sequence shown here is derived from an EMBL/GenBank/DDBJ whole genome shotgun (WGS) entry which is preliminary data.</text>
</comment>
<feature type="compositionally biased region" description="Basic residues" evidence="5">
    <location>
        <begin position="630"/>
        <end position="640"/>
    </location>
</feature>
<feature type="transmembrane region" description="Helical" evidence="6">
    <location>
        <begin position="1162"/>
        <end position="1183"/>
    </location>
</feature>
<dbReference type="GO" id="GO:0050897">
    <property type="term" value="F:cobalt ion binding"/>
    <property type="evidence" value="ECO:0007669"/>
    <property type="project" value="TreeGrafter"/>
</dbReference>
<feature type="region of interest" description="Disordered" evidence="5">
    <location>
        <begin position="768"/>
        <end position="797"/>
    </location>
</feature>
<keyword evidence="8" id="KW-1185">Reference proteome</keyword>
<evidence type="ECO:0000256" key="3">
    <source>
        <dbReference type="ARBA" id="ARBA00022989"/>
    </source>
</evidence>
<dbReference type="GO" id="GO:0005886">
    <property type="term" value="C:plasma membrane"/>
    <property type="evidence" value="ECO:0007669"/>
    <property type="project" value="UniProtKB-SubCell"/>
</dbReference>
<evidence type="ECO:0000256" key="5">
    <source>
        <dbReference type="SAM" id="MobiDB-lite"/>
    </source>
</evidence>
<feature type="region of interest" description="Disordered" evidence="5">
    <location>
        <begin position="597"/>
        <end position="641"/>
    </location>
</feature>
<dbReference type="InterPro" id="IPR045863">
    <property type="entry name" value="CorA_TM1_TM2"/>
</dbReference>
<feature type="compositionally biased region" description="Basic and acidic residues" evidence="5">
    <location>
        <begin position="133"/>
        <end position="152"/>
    </location>
</feature>
<keyword evidence="2 6" id="KW-0812">Transmembrane</keyword>
<evidence type="ECO:0000256" key="2">
    <source>
        <dbReference type="ARBA" id="ARBA00022692"/>
    </source>
</evidence>
<feature type="compositionally biased region" description="Basic residues" evidence="5">
    <location>
        <begin position="164"/>
        <end position="181"/>
    </location>
</feature>
<keyword evidence="3 6" id="KW-1133">Transmembrane helix</keyword>
<dbReference type="SUPFAM" id="SSF144083">
    <property type="entry name" value="Magnesium transport protein CorA, transmembrane region"/>
    <property type="match status" value="1"/>
</dbReference>
<feature type="region of interest" description="Disordered" evidence="5">
    <location>
        <begin position="237"/>
        <end position="267"/>
    </location>
</feature>
<name>A0AA38VGU3_9PEZI</name>
<feature type="compositionally biased region" description="Low complexity" evidence="5">
    <location>
        <begin position="1250"/>
        <end position="1264"/>
    </location>
</feature>
<gene>
    <name evidence="7" type="ORF">NKR23_g7392</name>
</gene>
<comment type="subcellular location">
    <subcellularLocation>
        <location evidence="1">Cell membrane</location>
        <topology evidence="1">Multi-pass membrane protein</topology>
    </subcellularLocation>
</comment>
<dbReference type="AlphaFoldDB" id="A0AA38VGU3"/>
<feature type="transmembrane region" description="Helical" evidence="6">
    <location>
        <begin position="1125"/>
        <end position="1150"/>
    </location>
</feature>
<evidence type="ECO:0000313" key="7">
    <source>
        <dbReference type="EMBL" id="KAJ9142165.1"/>
    </source>
</evidence>
<evidence type="ECO:0000256" key="1">
    <source>
        <dbReference type="ARBA" id="ARBA00004651"/>
    </source>
</evidence>
<dbReference type="EMBL" id="JANBVO010000023">
    <property type="protein sequence ID" value="KAJ9142165.1"/>
    <property type="molecule type" value="Genomic_DNA"/>
</dbReference>
<dbReference type="PANTHER" id="PTHR46494:SF3">
    <property type="entry name" value="ZINC TRANSPORT PROTEIN ZNTB"/>
    <property type="match status" value="1"/>
</dbReference>
<evidence type="ECO:0000313" key="8">
    <source>
        <dbReference type="Proteomes" id="UP001174694"/>
    </source>
</evidence>
<evidence type="ECO:0000256" key="6">
    <source>
        <dbReference type="SAM" id="Phobius"/>
    </source>
</evidence>
<feature type="region of interest" description="Disordered" evidence="5">
    <location>
        <begin position="1"/>
        <end position="222"/>
    </location>
</feature>
<dbReference type="Pfam" id="PF01544">
    <property type="entry name" value="CorA"/>
    <property type="match status" value="1"/>
</dbReference>
<sequence>MATLNPEPPRRSDSNSQHVDAGEPEPNAEQRRTRRRRQSARIFEEPEPIGNRERQDSYRAAPDRQNSFGPSFPPATATGGYGSRDYPSGHGNSSPFRPRYGAVPPPDPAYYTPSPSGPYDFPSSAAYGPRRRTTWEEDREREREQRRRREDYLFYLAVSEAERRSRRQRSPSPRRSRRRRSVSPSPPPIRRRRRNVRDYDDDYVSYDSSTSSFDEGTYRYESDDDDFNATRFEFKPSRVSRSASAESGDYLDDGHSPKPAAGAGEDPRVLRVYQSQYTGDAFLEGTHTLKLTGLRHGPGNVSEPSTLTPNHSQGEKKEPLFRWLHIPQQMMSFDKLSNDVTSITWLSQSERNGLTKLLAEVKKNCIKTKQTYKGSHVKYMEPRFIQVSMKPDASASSSSAQKGSRSVSWLSIPYFTFEKYSGLLSAANPTSFPPLTLLQAQYSRTAPQRDSEQVVCQLPNADAGSCFHIAQLWCIVVDTSLLVTCGTMSAKSLKGEAIIIASPEPPLSNDEGGAGLGRIYVSYSEAVLWSFPLNECKTWLEFHSHFYDFWPEPIQFSHRDKTLSGDDWNKIYNLVKHSSYKVILALKVVSRPHPPQRGILKSIEAENPRASEEPDELEDTRQSRSENRPSRARRERHSTSHTRQDEEFHVFSWLDAGIDSATENRRVLFRTLKDVENYLLLETKTSDNTAYRNCPEEDRGSLFDYLREEGLRVGEESTDQKRKQKYEQRVDILNAADAVFRFFLPVGVDVPTATRYWGAVRILIQMPSRERDEEGDEDEDEDDDERPEDVNAAAARAHVPSARWRLRDIAKTCQHVQNLMSHVQPSDRAKIVIPDQLVTAWIHTLMGVIYATQDSQVWEDHLGESSSGILNGLDDITSSLPGHGDLLKQAVILPLEIVSVVSFKLLQDATNGSPSISETYSEYLEALGAEITTKPSDRSTQHRISLLKQELAVIRKTVAAQNSIFAAIITSTWRAQVGSGKEAAGNLGYNRSRVRSYRPDHTREVSKSFIPVGIKDTYVSRLPEESASRRRPDYEYDEERYYSRDRSKAEHYYQSLGVDSSVLDPEEFYKLSPTHPGGFRDLLAAECVSFLERRLRDFDEYDDHAAALEETNANKLDTTKDRQEMAIYAFTIVTIIFLPLSAVAGIFGMNTADVRDMDLNQWAYWAAAVPVTVVVILLGLWWMGELGNAVSWILRRPPRSGGGGVGRSGAYAIIPPWDSSPPYAGRPPLPPGYWPDTVQLVRPGSPVLRSRSRSRSAVQSARRGLAALGIGP</sequence>
<feature type="compositionally biased region" description="Basic and acidic residues" evidence="5">
    <location>
        <begin position="603"/>
        <end position="612"/>
    </location>
</feature>
<dbReference type="InterPro" id="IPR002523">
    <property type="entry name" value="MgTranspt_CorA/ZnTranspt_ZntB"/>
</dbReference>
<dbReference type="PANTHER" id="PTHR46494">
    <property type="entry name" value="CORA FAMILY METAL ION TRANSPORTER (EUROFUNG)"/>
    <property type="match status" value="1"/>
</dbReference>
<keyword evidence="4 6" id="KW-0472">Membrane</keyword>
<organism evidence="7 8">
    <name type="scientific">Pleurostoma richardsiae</name>
    <dbReference type="NCBI Taxonomy" id="41990"/>
    <lineage>
        <taxon>Eukaryota</taxon>
        <taxon>Fungi</taxon>
        <taxon>Dikarya</taxon>
        <taxon>Ascomycota</taxon>
        <taxon>Pezizomycotina</taxon>
        <taxon>Sordariomycetes</taxon>
        <taxon>Sordariomycetidae</taxon>
        <taxon>Calosphaeriales</taxon>
        <taxon>Pleurostomataceae</taxon>
        <taxon>Pleurostoma</taxon>
    </lineage>
</organism>
<dbReference type="Gene3D" id="1.20.58.340">
    <property type="entry name" value="Magnesium transport protein CorA, transmembrane region"/>
    <property type="match status" value="1"/>
</dbReference>
<dbReference type="Proteomes" id="UP001174694">
    <property type="component" value="Unassembled WGS sequence"/>
</dbReference>
<evidence type="ECO:0000256" key="4">
    <source>
        <dbReference type="ARBA" id="ARBA00023136"/>
    </source>
</evidence>
<dbReference type="GO" id="GO:0015087">
    <property type="term" value="F:cobalt ion transmembrane transporter activity"/>
    <property type="evidence" value="ECO:0007669"/>
    <property type="project" value="TreeGrafter"/>
</dbReference>
<feature type="region of interest" description="Disordered" evidence="5">
    <location>
        <begin position="1250"/>
        <end position="1272"/>
    </location>
</feature>
<feature type="compositionally biased region" description="Basic and acidic residues" evidence="5">
    <location>
        <begin position="619"/>
        <end position="629"/>
    </location>
</feature>